<name>A0A8J2LVZ2_9HEXA</name>
<dbReference type="PANTHER" id="PTHR15090:SF0">
    <property type="entry name" value="SEQUESTOSOME-1"/>
    <property type="match status" value="1"/>
</dbReference>
<feature type="region of interest" description="Disordered" evidence="4">
    <location>
        <begin position="234"/>
        <end position="267"/>
    </location>
</feature>
<dbReference type="OrthoDB" id="441278at2759"/>
<keyword evidence="7" id="KW-1185">Reference proteome</keyword>
<dbReference type="GO" id="GO:0008270">
    <property type="term" value="F:zinc ion binding"/>
    <property type="evidence" value="ECO:0007669"/>
    <property type="project" value="UniProtKB-KW"/>
</dbReference>
<dbReference type="AlphaFoldDB" id="A0A8J2LVZ2"/>
<evidence type="ECO:0000256" key="4">
    <source>
        <dbReference type="SAM" id="MobiDB-lite"/>
    </source>
</evidence>
<dbReference type="GO" id="GO:0005080">
    <property type="term" value="F:protein kinase C binding"/>
    <property type="evidence" value="ECO:0007669"/>
    <property type="project" value="TreeGrafter"/>
</dbReference>
<dbReference type="GO" id="GO:0035973">
    <property type="term" value="P:aggrephagy"/>
    <property type="evidence" value="ECO:0007669"/>
    <property type="project" value="TreeGrafter"/>
</dbReference>
<dbReference type="Pfam" id="PF00569">
    <property type="entry name" value="ZZ"/>
    <property type="match status" value="1"/>
</dbReference>
<keyword evidence="2" id="KW-0863">Zinc-finger</keyword>
<evidence type="ECO:0000313" key="6">
    <source>
        <dbReference type="EMBL" id="CAG7829655.1"/>
    </source>
</evidence>
<organism evidence="6 7">
    <name type="scientific">Allacma fusca</name>
    <dbReference type="NCBI Taxonomy" id="39272"/>
    <lineage>
        <taxon>Eukaryota</taxon>
        <taxon>Metazoa</taxon>
        <taxon>Ecdysozoa</taxon>
        <taxon>Arthropoda</taxon>
        <taxon>Hexapoda</taxon>
        <taxon>Collembola</taxon>
        <taxon>Symphypleona</taxon>
        <taxon>Sminthuridae</taxon>
        <taxon>Allacma</taxon>
    </lineage>
</organism>
<dbReference type="InterPro" id="IPR052260">
    <property type="entry name" value="Autophagy_Rcpt_SigReg"/>
</dbReference>
<feature type="domain" description="ZZ-type" evidence="5">
    <location>
        <begin position="36"/>
        <end position="72"/>
    </location>
</feature>
<keyword evidence="1" id="KW-0479">Metal-binding</keyword>
<dbReference type="GO" id="GO:0070530">
    <property type="term" value="F:K63-linked polyubiquitin modification-dependent protein binding"/>
    <property type="evidence" value="ECO:0007669"/>
    <property type="project" value="TreeGrafter"/>
</dbReference>
<dbReference type="Proteomes" id="UP000708208">
    <property type="component" value="Unassembled WGS sequence"/>
</dbReference>
<keyword evidence="3" id="KW-0862">Zinc</keyword>
<feature type="compositionally biased region" description="Low complexity" evidence="4">
    <location>
        <begin position="240"/>
        <end position="265"/>
    </location>
</feature>
<gene>
    <name evidence="6" type="ORF">AFUS01_LOCUS39511</name>
</gene>
<dbReference type="GO" id="GO:0007032">
    <property type="term" value="P:endosome organization"/>
    <property type="evidence" value="ECO:0007669"/>
    <property type="project" value="TreeGrafter"/>
</dbReference>
<feature type="region of interest" description="Disordered" evidence="4">
    <location>
        <begin position="111"/>
        <end position="156"/>
    </location>
</feature>
<feature type="compositionally biased region" description="Basic residues" evidence="4">
    <location>
        <begin position="111"/>
        <end position="132"/>
    </location>
</feature>
<protein>
    <recommendedName>
        <fullName evidence="5">ZZ-type domain-containing protein</fullName>
    </recommendedName>
</protein>
<evidence type="ECO:0000313" key="7">
    <source>
        <dbReference type="Proteomes" id="UP000708208"/>
    </source>
</evidence>
<sequence length="482" mass="51694">MNFGPWGETARMEQGDNQSQNPTGNGSGAGGNGNHSHPEVPEGGFRYKCLQCPDFDLCSNCERRGLHAGHIMMRIAFPEQAGDAIRRFASPPASPCRPPHLPRFGTFPAGHFRHSFHGHHGRGGKGHKRHGKDHSPDTSDDDTAPPANPDAPACPYNMSKKELKRLAKCMKKASYHGRKSAEAYAQHAAASVNAAGQALPDYTAVISQIQEYLNYFGIPIDVVTLYDQYGNSTSVGSQTGGTANASQATGGTTGTQTSEQVTTGTNIPIRVEQSPASQVSNGLPARDSGANIVNQMQGLHIQNGNVMQPDAGLSAFGSLSRMENVSIPLDQSNQNATVVSASGDVEGDADWTMLEADRVADTTTPNVTSRGSAESVASAPPLIDISSGTPSLASPLNSLGADTNGNGVQSNELLSKTFRSQCVVQHQFKRMEQPSHRLHRFLMRSRIKCTLTETTRVVNLRAWRYFTYDDIGITFSCPSKCI</sequence>
<evidence type="ECO:0000256" key="3">
    <source>
        <dbReference type="ARBA" id="ARBA00022833"/>
    </source>
</evidence>
<dbReference type="SMART" id="SM00291">
    <property type="entry name" value="ZnF_ZZ"/>
    <property type="match status" value="1"/>
</dbReference>
<dbReference type="GO" id="GO:0044753">
    <property type="term" value="C:amphisome"/>
    <property type="evidence" value="ECO:0007669"/>
    <property type="project" value="TreeGrafter"/>
</dbReference>
<feature type="region of interest" description="Disordered" evidence="4">
    <location>
        <begin position="1"/>
        <end position="39"/>
    </location>
</feature>
<reference evidence="6" key="1">
    <citation type="submission" date="2021-06" db="EMBL/GenBank/DDBJ databases">
        <authorList>
            <person name="Hodson N. C."/>
            <person name="Mongue J. A."/>
            <person name="Jaron S. K."/>
        </authorList>
    </citation>
    <scope>NUCLEOTIDE SEQUENCE</scope>
</reference>
<dbReference type="CDD" id="cd02340">
    <property type="entry name" value="ZZ_NBR1_like"/>
    <property type="match status" value="1"/>
</dbReference>
<accession>A0A8J2LVZ2</accession>
<evidence type="ECO:0000256" key="1">
    <source>
        <dbReference type="ARBA" id="ARBA00022723"/>
    </source>
</evidence>
<dbReference type="GO" id="GO:0016235">
    <property type="term" value="C:aggresome"/>
    <property type="evidence" value="ECO:0007669"/>
    <property type="project" value="TreeGrafter"/>
</dbReference>
<dbReference type="GO" id="GO:0000423">
    <property type="term" value="P:mitophagy"/>
    <property type="evidence" value="ECO:0007669"/>
    <property type="project" value="TreeGrafter"/>
</dbReference>
<dbReference type="EMBL" id="CAJVCH010552421">
    <property type="protein sequence ID" value="CAG7829655.1"/>
    <property type="molecule type" value="Genomic_DNA"/>
</dbReference>
<proteinExistence type="predicted"/>
<evidence type="ECO:0000256" key="2">
    <source>
        <dbReference type="ARBA" id="ARBA00022771"/>
    </source>
</evidence>
<evidence type="ECO:0000259" key="5">
    <source>
        <dbReference type="SMART" id="SM00291"/>
    </source>
</evidence>
<comment type="caution">
    <text evidence="6">The sequence shown here is derived from an EMBL/GenBank/DDBJ whole genome shotgun (WGS) entry which is preliminary data.</text>
</comment>
<dbReference type="InterPro" id="IPR000433">
    <property type="entry name" value="Znf_ZZ"/>
</dbReference>
<dbReference type="PANTHER" id="PTHR15090">
    <property type="entry name" value="SEQUESTOSOME 1-RELATED"/>
    <property type="match status" value="1"/>
</dbReference>